<dbReference type="InterPro" id="IPR029044">
    <property type="entry name" value="Nucleotide-diphossugar_trans"/>
</dbReference>
<dbReference type="GO" id="GO:0006487">
    <property type="term" value="P:protein N-linked glycosylation"/>
    <property type="evidence" value="ECO:0007669"/>
    <property type="project" value="TreeGrafter"/>
</dbReference>
<keyword evidence="3" id="KW-1133">Transmembrane helix</keyword>
<dbReference type="Pfam" id="PF01793">
    <property type="entry name" value="Glyco_transf_15"/>
    <property type="match status" value="1"/>
</dbReference>
<reference evidence="4" key="1">
    <citation type="submission" date="2021-02" db="EMBL/GenBank/DDBJ databases">
        <authorList>
            <person name="Nowell W R."/>
        </authorList>
    </citation>
    <scope>NUCLEOTIDE SEQUENCE</scope>
</reference>
<evidence type="ECO:0000256" key="2">
    <source>
        <dbReference type="ARBA" id="ARBA00022679"/>
    </source>
</evidence>
<dbReference type="Proteomes" id="UP000681967">
    <property type="component" value="Unassembled WGS sequence"/>
</dbReference>
<evidence type="ECO:0000313" key="7">
    <source>
        <dbReference type="Proteomes" id="UP000663855"/>
    </source>
</evidence>
<dbReference type="GO" id="GO:0005794">
    <property type="term" value="C:Golgi apparatus"/>
    <property type="evidence" value="ECO:0007669"/>
    <property type="project" value="TreeGrafter"/>
</dbReference>
<organism evidence="4 7">
    <name type="scientific">Rotaria magnacalcarata</name>
    <dbReference type="NCBI Taxonomy" id="392030"/>
    <lineage>
        <taxon>Eukaryota</taxon>
        <taxon>Metazoa</taxon>
        <taxon>Spiralia</taxon>
        <taxon>Gnathifera</taxon>
        <taxon>Rotifera</taxon>
        <taxon>Eurotatoria</taxon>
        <taxon>Bdelloidea</taxon>
        <taxon>Philodinida</taxon>
        <taxon>Philodinidae</taxon>
        <taxon>Rotaria</taxon>
    </lineage>
</organism>
<evidence type="ECO:0000313" key="6">
    <source>
        <dbReference type="EMBL" id="CAF3861216.1"/>
    </source>
</evidence>
<keyword evidence="3" id="KW-0472">Membrane</keyword>
<comment type="caution">
    <text evidence="4">The sequence shown here is derived from an EMBL/GenBank/DDBJ whole genome shotgun (WGS) entry which is preliminary data.</text>
</comment>
<accession>A0A815GQ44</accession>
<evidence type="ECO:0000313" key="5">
    <source>
        <dbReference type="EMBL" id="CAF3854667.1"/>
    </source>
</evidence>
<dbReference type="Proteomes" id="UP000663855">
    <property type="component" value="Unassembled WGS sequence"/>
</dbReference>
<evidence type="ECO:0000313" key="4">
    <source>
        <dbReference type="EMBL" id="CAF1341110.1"/>
    </source>
</evidence>
<dbReference type="SUPFAM" id="SSF53448">
    <property type="entry name" value="Nucleotide-diphospho-sugar transferases"/>
    <property type="match status" value="1"/>
</dbReference>
<dbReference type="PANTHER" id="PTHR31121:SF6">
    <property type="entry name" value="ALPHA-1,2 MANNOSYLTRANSFERASE KTR1"/>
    <property type="match status" value="1"/>
</dbReference>
<dbReference type="Gene3D" id="3.90.550.10">
    <property type="entry name" value="Spore Coat Polysaccharide Biosynthesis Protein SpsA, Chain A"/>
    <property type="match status" value="1"/>
</dbReference>
<proteinExistence type="inferred from homology"/>
<dbReference type="PANTHER" id="PTHR31121">
    <property type="entry name" value="ALPHA-1,2 MANNOSYLTRANSFERASE KTR1"/>
    <property type="match status" value="1"/>
</dbReference>
<dbReference type="AlphaFoldDB" id="A0A815GQ44"/>
<gene>
    <name evidence="6" type="ORF">BYL167_LOCUS6397</name>
    <name evidence="4" type="ORF">CJN711_LOCUS18930</name>
    <name evidence="5" type="ORF">GIL414_LOCUS4156</name>
</gene>
<dbReference type="InterPro" id="IPR002685">
    <property type="entry name" value="Glyco_trans_15"/>
</dbReference>
<dbReference type="EMBL" id="CAJOBJ010000975">
    <property type="protein sequence ID" value="CAF3854667.1"/>
    <property type="molecule type" value="Genomic_DNA"/>
</dbReference>
<dbReference type="EMBL" id="CAJOBH010001553">
    <property type="protein sequence ID" value="CAF3861216.1"/>
    <property type="molecule type" value="Genomic_DNA"/>
</dbReference>
<dbReference type="GO" id="GO:0016020">
    <property type="term" value="C:membrane"/>
    <property type="evidence" value="ECO:0007669"/>
    <property type="project" value="InterPro"/>
</dbReference>
<comment type="similarity">
    <text evidence="1">Belongs to the glycosyltransferase 15 family.</text>
</comment>
<evidence type="ECO:0000256" key="1">
    <source>
        <dbReference type="ARBA" id="ARBA00007677"/>
    </source>
</evidence>
<name>A0A815GQ44_9BILA</name>
<protein>
    <submittedName>
        <fullName evidence="4">Uncharacterized protein</fullName>
    </submittedName>
</protein>
<sequence>MMQTSDLNHLVNEDSGAHGFTKIVNRIRTDLFPKIKQSIESLRHQMFFLLIVSILLLIFLLFYSFGTSLQTSISIDFNQQLTTNVATTSKSIPYVQEPHIYSKSQYLNKTRLPSKNVIAFLVASFAGDIRRAYNPYPKLRQKMIQLDERLGDNKTTDIVIFHTGYPFREDLIPIMDATARNVLFVNVDHIFYKFSPGFDPHIRDPTWTQKGKWHYHHMCYFWFKQVFELKIIQQYRYMMRLDDDSEIQGKWPNVFEIIAKRRAVYIANTRIVDFEYILPGTKLVRNLTIAFIETYKITPQNSGMFADLFNHTIEIPGYWNNLEVMDLLFLRQPRIAEFTRLVDESRGVYLYRWGDAPLRFIILALFANASQILHREELGLQYCHPC</sequence>
<evidence type="ECO:0000256" key="3">
    <source>
        <dbReference type="SAM" id="Phobius"/>
    </source>
</evidence>
<keyword evidence="2" id="KW-0808">Transferase</keyword>
<keyword evidence="3" id="KW-0812">Transmembrane</keyword>
<dbReference type="Proteomes" id="UP000681720">
    <property type="component" value="Unassembled WGS sequence"/>
</dbReference>
<dbReference type="GO" id="GO:0000032">
    <property type="term" value="P:cell wall mannoprotein biosynthetic process"/>
    <property type="evidence" value="ECO:0007669"/>
    <property type="project" value="TreeGrafter"/>
</dbReference>
<dbReference type="EMBL" id="CAJNOV010008868">
    <property type="protein sequence ID" value="CAF1341110.1"/>
    <property type="molecule type" value="Genomic_DNA"/>
</dbReference>
<dbReference type="GO" id="GO:0000026">
    <property type="term" value="F:alpha-1,2-mannosyltransferase activity"/>
    <property type="evidence" value="ECO:0007669"/>
    <property type="project" value="TreeGrafter"/>
</dbReference>
<feature type="transmembrane region" description="Helical" evidence="3">
    <location>
        <begin position="46"/>
        <end position="65"/>
    </location>
</feature>